<feature type="transmembrane region" description="Helical" evidence="7">
    <location>
        <begin position="296"/>
        <end position="317"/>
    </location>
</feature>
<dbReference type="AlphaFoldDB" id="A0A9J7MZP1"/>
<evidence type="ECO:0000256" key="7">
    <source>
        <dbReference type="SAM" id="Phobius"/>
    </source>
</evidence>
<reference evidence="8" key="1">
    <citation type="journal article" date="2020" name="Nat. Ecol. Evol.">
        <title>Deeply conserved synteny resolves early events in vertebrate evolution.</title>
        <authorList>
            <person name="Simakov O."/>
            <person name="Marletaz F."/>
            <person name="Yue J.X."/>
            <person name="O'Connell B."/>
            <person name="Jenkins J."/>
            <person name="Brandt A."/>
            <person name="Calef R."/>
            <person name="Tung C.H."/>
            <person name="Huang T.K."/>
            <person name="Schmutz J."/>
            <person name="Satoh N."/>
            <person name="Yu J.K."/>
            <person name="Putnam N.H."/>
            <person name="Green R.E."/>
            <person name="Rokhsar D.S."/>
        </authorList>
    </citation>
    <scope>NUCLEOTIDE SEQUENCE [LARGE SCALE GENOMIC DNA]</scope>
    <source>
        <strain evidence="8">S238N-H82</strain>
    </source>
</reference>
<evidence type="ECO:0000256" key="6">
    <source>
        <dbReference type="SAM" id="MobiDB-lite"/>
    </source>
</evidence>
<dbReference type="OMA" id="CESELVY"/>
<name>A0A9J7MZP1_BRAFL</name>
<feature type="region of interest" description="Disordered" evidence="6">
    <location>
        <begin position="450"/>
        <end position="671"/>
    </location>
</feature>
<dbReference type="GeneID" id="118422480"/>
<feature type="compositionally biased region" description="Polar residues" evidence="6">
    <location>
        <begin position="550"/>
        <end position="565"/>
    </location>
</feature>
<gene>
    <name evidence="9" type="primary">LOC118422480</name>
</gene>
<evidence type="ECO:0000256" key="3">
    <source>
        <dbReference type="ARBA" id="ARBA00022692"/>
    </source>
</evidence>
<dbReference type="Pfam" id="PF14857">
    <property type="entry name" value="TMEM151"/>
    <property type="match status" value="1"/>
</dbReference>
<feature type="compositionally biased region" description="Polar residues" evidence="6">
    <location>
        <begin position="608"/>
        <end position="640"/>
    </location>
</feature>
<dbReference type="Proteomes" id="UP000001554">
    <property type="component" value="Chromosome 1"/>
</dbReference>
<sequence length="718" mass="79676">MSSSFEMGHLNHAGDFYDELSSDSEGPCESELVYDPCNEDSTVQYPIKQSLAQSLCRDTHWKCLILTILIYGCLTAVAWCQLTVVTKTWGVEGGSAQPPGQYHGLHHVSPCSHGYVYIPMAFALMLYVVYLVECWHCHTRVELQTKVDVNSVYETMQAMKEATPCIWWKVICYHYIRRTRQVTRYRNGDAYTTTQVYHERVNTHCAESEFNYSHCGVKDVSKELVGLEDYSATKIKFTKCFSFANIESENDYLSQRARFFSENEGRDDYMETREGMHLMNVDFKEYMIAFAEPDKLPWYLSHAMFWIASTFLLSWPLRVLIEYKTAFVHYHVEKLFGCDYMTPTEVDMWNSTLRIPRVSTVISNRSLEWRIQANREIVPSYSEALLMETAAGGMAYRVRSTGPSLASLSSYCNGHSRSGTLHRGRHGGQSCGSLVNYTVNGHAGFLNGFPSLHRPRGSSGRHGDGPGREPIHANNNYAHGSATQSTRRDSLHSAGHGNDRCMEANMESTRPTANGRVHGPLTADQYWSPGDVDHNTNSDGRGGMPVHVASRSTGGSDDHTVSSARQIVESRDRSDNAQPEPSEPRASSESDQAKQVRSSAVAGGAVTNAPQGESTSSTVPTGQTPVNNVAESRGTGSANESETERGRNSLPDDDTSRNAEGTTSPADPSTELTVVLSGDVTITIDDAPPSYDDALQMRRLDSHHRLVSTDDVPIETSL</sequence>
<keyword evidence="5 7" id="KW-0472">Membrane</keyword>
<organism evidence="8 9">
    <name type="scientific">Branchiostoma floridae</name>
    <name type="common">Florida lancelet</name>
    <name type="synonym">Amphioxus</name>
    <dbReference type="NCBI Taxonomy" id="7739"/>
    <lineage>
        <taxon>Eukaryota</taxon>
        <taxon>Metazoa</taxon>
        <taxon>Chordata</taxon>
        <taxon>Cephalochordata</taxon>
        <taxon>Leptocardii</taxon>
        <taxon>Amphioxiformes</taxon>
        <taxon>Branchiostomatidae</taxon>
        <taxon>Branchiostoma</taxon>
    </lineage>
</organism>
<dbReference type="GO" id="GO:0016020">
    <property type="term" value="C:membrane"/>
    <property type="evidence" value="ECO:0000318"/>
    <property type="project" value="GO_Central"/>
</dbReference>
<comment type="similarity">
    <text evidence="2">Belongs to the TMEM151 family.</text>
</comment>
<evidence type="ECO:0000313" key="9">
    <source>
        <dbReference type="RefSeq" id="XP_035685986.1"/>
    </source>
</evidence>
<feature type="compositionally biased region" description="Basic and acidic residues" evidence="6">
    <location>
        <begin position="461"/>
        <end position="471"/>
    </location>
</feature>
<evidence type="ECO:0000256" key="4">
    <source>
        <dbReference type="ARBA" id="ARBA00022989"/>
    </source>
</evidence>
<proteinExistence type="inferred from homology"/>
<feature type="compositionally biased region" description="Basic and acidic residues" evidence="6">
    <location>
        <begin position="486"/>
        <end position="502"/>
    </location>
</feature>
<comment type="subcellular location">
    <subcellularLocation>
        <location evidence="1">Membrane</location>
        <topology evidence="1">Multi-pass membrane protein</topology>
    </subcellularLocation>
</comment>
<evidence type="ECO:0000256" key="5">
    <source>
        <dbReference type="ARBA" id="ARBA00023136"/>
    </source>
</evidence>
<dbReference type="OrthoDB" id="190434at2759"/>
<evidence type="ECO:0000256" key="2">
    <source>
        <dbReference type="ARBA" id="ARBA00009583"/>
    </source>
</evidence>
<accession>A0A9J7MZP1</accession>
<dbReference type="PANTHER" id="PTHR31893">
    <property type="entry name" value="TRANSMEMBRANE PROTEIN 151 HOMOLOG"/>
    <property type="match status" value="1"/>
</dbReference>
<reference evidence="9" key="2">
    <citation type="submission" date="2025-08" db="UniProtKB">
        <authorList>
            <consortium name="RefSeq"/>
        </authorList>
    </citation>
    <scope>IDENTIFICATION</scope>
    <source>
        <strain evidence="9">S238N-H82</strain>
        <tissue evidence="9">Testes</tissue>
    </source>
</reference>
<evidence type="ECO:0000256" key="1">
    <source>
        <dbReference type="ARBA" id="ARBA00004141"/>
    </source>
</evidence>
<feature type="compositionally biased region" description="Polar residues" evidence="6">
    <location>
        <begin position="658"/>
        <end position="671"/>
    </location>
</feature>
<feature type="transmembrane region" description="Helical" evidence="7">
    <location>
        <begin position="114"/>
        <end position="132"/>
    </location>
</feature>
<dbReference type="InterPro" id="IPR026767">
    <property type="entry name" value="Tmem151"/>
</dbReference>
<keyword evidence="3 7" id="KW-0812">Transmembrane</keyword>
<protein>
    <submittedName>
        <fullName evidence="9">Transmembrane protein 151B-like isoform X1</fullName>
    </submittedName>
</protein>
<feature type="transmembrane region" description="Helical" evidence="7">
    <location>
        <begin position="63"/>
        <end position="84"/>
    </location>
</feature>
<dbReference type="KEGG" id="bfo:118422480"/>
<keyword evidence="8" id="KW-1185">Reference proteome</keyword>
<keyword evidence="4 7" id="KW-1133">Transmembrane helix</keyword>
<feature type="compositionally biased region" description="Basic and acidic residues" evidence="6">
    <location>
        <begin position="582"/>
        <end position="594"/>
    </location>
</feature>
<feature type="compositionally biased region" description="Polar residues" evidence="6">
    <location>
        <begin position="473"/>
        <end position="485"/>
    </location>
</feature>
<evidence type="ECO:0000313" key="8">
    <source>
        <dbReference type="Proteomes" id="UP000001554"/>
    </source>
</evidence>
<dbReference type="RefSeq" id="XP_035685986.1">
    <property type="nucleotide sequence ID" value="XM_035830093.1"/>
</dbReference>
<dbReference type="PANTHER" id="PTHR31893:SF5">
    <property type="entry name" value="TRANSMEMBRANE PROTEIN 151 HOMOLOG"/>
    <property type="match status" value="1"/>
</dbReference>